<dbReference type="PANTHER" id="PTHR15231:SF1">
    <property type="entry name" value="PHOSPHATIDYLINOSITOL N-ACETYLGLUCOSAMINYLTRANSFERASE SUBUNIT H"/>
    <property type="match status" value="1"/>
</dbReference>
<name>A0A5C3PNE0_9APHY</name>
<comment type="pathway">
    <text evidence="1">Glycolipid biosynthesis; glycosylphosphatidylinositol-anchor biosynthesis.</text>
</comment>
<accession>A0A5C3PNE0</accession>
<dbReference type="InterPro" id="IPR019328">
    <property type="entry name" value="PIGH-H_dom"/>
</dbReference>
<evidence type="ECO:0000313" key="4">
    <source>
        <dbReference type="EMBL" id="TFK91225.1"/>
    </source>
</evidence>
<feature type="domain" description="Phosphatidylinositol N-acetylglucosaminyltransferase subunit H conserved" evidence="3">
    <location>
        <begin position="91"/>
        <end position="161"/>
    </location>
</feature>
<evidence type="ECO:0000256" key="2">
    <source>
        <dbReference type="ARBA" id="ARBA00009610"/>
    </source>
</evidence>
<dbReference type="GO" id="GO:0006506">
    <property type="term" value="P:GPI anchor biosynthetic process"/>
    <property type="evidence" value="ECO:0007669"/>
    <property type="project" value="UniProtKB-UniPathway"/>
</dbReference>
<dbReference type="GO" id="GO:0000506">
    <property type="term" value="C:glycosylphosphatidylinositol-N-acetylglucosaminyltransferase (GPI-GnT) complex"/>
    <property type="evidence" value="ECO:0007669"/>
    <property type="project" value="InterPro"/>
</dbReference>
<evidence type="ECO:0000313" key="5">
    <source>
        <dbReference type="Proteomes" id="UP000308197"/>
    </source>
</evidence>
<dbReference type="InParanoid" id="A0A5C3PNE0"/>
<keyword evidence="5" id="KW-1185">Reference proteome</keyword>
<dbReference type="EMBL" id="ML211025">
    <property type="protein sequence ID" value="TFK91225.1"/>
    <property type="molecule type" value="Genomic_DNA"/>
</dbReference>
<proteinExistence type="inferred from homology"/>
<sequence>MQRTTPLHDHPEFCITQHSGWREYRVNAPGSRRPGASRIASLSGLWFDAFLVLAFAYHWDKIGVTLPRVTASAVVISLYLYLRLTRVLWESVVVFPMLGIQLETHRGVAGYSLLASRKFVPWSCLEDFLITEAIHGWDIRYYLVAVTRTSQDALKLEVAFESILPRFPILLEVYHGVQGALQDKDEHVLDT</sequence>
<dbReference type="AlphaFoldDB" id="A0A5C3PNE0"/>
<comment type="similarity">
    <text evidence="2">Belongs to the PIGH family.</text>
</comment>
<dbReference type="InterPro" id="IPR044215">
    <property type="entry name" value="PIG-H"/>
</dbReference>
<reference evidence="4 5" key="1">
    <citation type="journal article" date="2019" name="Nat. Ecol. Evol.">
        <title>Megaphylogeny resolves global patterns of mushroom evolution.</title>
        <authorList>
            <person name="Varga T."/>
            <person name="Krizsan K."/>
            <person name="Foldi C."/>
            <person name="Dima B."/>
            <person name="Sanchez-Garcia M."/>
            <person name="Sanchez-Ramirez S."/>
            <person name="Szollosi G.J."/>
            <person name="Szarkandi J.G."/>
            <person name="Papp V."/>
            <person name="Albert L."/>
            <person name="Andreopoulos W."/>
            <person name="Angelini C."/>
            <person name="Antonin V."/>
            <person name="Barry K.W."/>
            <person name="Bougher N.L."/>
            <person name="Buchanan P."/>
            <person name="Buyck B."/>
            <person name="Bense V."/>
            <person name="Catcheside P."/>
            <person name="Chovatia M."/>
            <person name="Cooper J."/>
            <person name="Damon W."/>
            <person name="Desjardin D."/>
            <person name="Finy P."/>
            <person name="Geml J."/>
            <person name="Haridas S."/>
            <person name="Hughes K."/>
            <person name="Justo A."/>
            <person name="Karasinski D."/>
            <person name="Kautmanova I."/>
            <person name="Kiss B."/>
            <person name="Kocsube S."/>
            <person name="Kotiranta H."/>
            <person name="LaButti K.M."/>
            <person name="Lechner B.E."/>
            <person name="Liimatainen K."/>
            <person name="Lipzen A."/>
            <person name="Lukacs Z."/>
            <person name="Mihaltcheva S."/>
            <person name="Morgado L.N."/>
            <person name="Niskanen T."/>
            <person name="Noordeloos M.E."/>
            <person name="Ohm R.A."/>
            <person name="Ortiz-Santana B."/>
            <person name="Ovrebo C."/>
            <person name="Racz N."/>
            <person name="Riley R."/>
            <person name="Savchenko A."/>
            <person name="Shiryaev A."/>
            <person name="Soop K."/>
            <person name="Spirin V."/>
            <person name="Szebenyi C."/>
            <person name="Tomsovsky M."/>
            <person name="Tulloss R.E."/>
            <person name="Uehling J."/>
            <person name="Grigoriev I.V."/>
            <person name="Vagvolgyi C."/>
            <person name="Papp T."/>
            <person name="Martin F.M."/>
            <person name="Miettinen O."/>
            <person name="Hibbett D.S."/>
            <person name="Nagy L.G."/>
        </authorList>
    </citation>
    <scope>NUCLEOTIDE SEQUENCE [LARGE SCALE GENOMIC DNA]</scope>
    <source>
        <strain evidence="4 5">HHB13444</strain>
    </source>
</reference>
<protein>
    <recommendedName>
        <fullName evidence="3">Phosphatidylinositol N-acetylglucosaminyltransferase subunit H conserved domain-containing protein</fullName>
    </recommendedName>
</protein>
<dbReference type="UniPathway" id="UPA00196"/>
<dbReference type="Proteomes" id="UP000308197">
    <property type="component" value="Unassembled WGS sequence"/>
</dbReference>
<dbReference type="PANTHER" id="PTHR15231">
    <property type="entry name" value="PHOSPHATIDYLINOSITOL N-ACETYLGLUCOSAMINYLTRANSFERASE SUBUNIT H"/>
    <property type="match status" value="1"/>
</dbReference>
<organism evidence="4 5">
    <name type="scientific">Polyporus arcularius HHB13444</name>
    <dbReference type="NCBI Taxonomy" id="1314778"/>
    <lineage>
        <taxon>Eukaryota</taxon>
        <taxon>Fungi</taxon>
        <taxon>Dikarya</taxon>
        <taxon>Basidiomycota</taxon>
        <taxon>Agaricomycotina</taxon>
        <taxon>Agaricomycetes</taxon>
        <taxon>Polyporales</taxon>
        <taxon>Polyporaceae</taxon>
        <taxon>Polyporus</taxon>
    </lineage>
</organism>
<dbReference type="Pfam" id="PF10181">
    <property type="entry name" value="PIG-H"/>
    <property type="match status" value="1"/>
</dbReference>
<gene>
    <name evidence="4" type="ORF">K466DRAFT_483196</name>
</gene>
<evidence type="ECO:0000256" key="1">
    <source>
        <dbReference type="ARBA" id="ARBA00004687"/>
    </source>
</evidence>
<dbReference type="STRING" id="1314778.A0A5C3PNE0"/>
<evidence type="ECO:0000259" key="3">
    <source>
        <dbReference type="Pfam" id="PF10181"/>
    </source>
</evidence>